<dbReference type="EMBL" id="BLBS01000024">
    <property type="protein sequence ID" value="GET87975.1"/>
    <property type="molecule type" value="Genomic_DNA"/>
</dbReference>
<dbReference type="EMBL" id="BLBS01000139">
    <property type="protein sequence ID" value="GET93970.1"/>
    <property type="molecule type" value="Genomic_DNA"/>
</dbReference>
<proteinExistence type="predicted"/>
<organism evidence="2 6">
    <name type="scientific">Leishmania tarentolae</name>
    <name type="common">Sauroleishmania tarentolae</name>
    <dbReference type="NCBI Taxonomy" id="5689"/>
    <lineage>
        <taxon>Eukaryota</taxon>
        <taxon>Discoba</taxon>
        <taxon>Euglenozoa</taxon>
        <taxon>Kinetoplastea</taxon>
        <taxon>Metakinetoplastina</taxon>
        <taxon>Trypanosomatida</taxon>
        <taxon>Trypanosomatidae</taxon>
        <taxon>Leishmaniinae</taxon>
        <taxon>Leishmania</taxon>
        <taxon>lizard Leishmania</taxon>
    </lineage>
</organism>
<evidence type="ECO:0000313" key="4">
    <source>
        <dbReference type="EMBL" id="GET93966.1"/>
    </source>
</evidence>
<evidence type="ECO:0000313" key="2">
    <source>
        <dbReference type="EMBL" id="GET87975.1"/>
    </source>
</evidence>
<sequence>MRCSLRTLTYRKPSPRLQASARSPTVEVVAGVQPSMVSVTFLALVPSAWRTASSIPTTVASRGSARRCALLPAFSAASTTRATWPGYLACRRAHSARRASTGWLLW</sequence>
<evidence type="ECO:0000313" key="3">
    <source>
        <dbReference type="EMBL" id="GET93965.1"/>
    </source>
</evidence>
<keyword evidence="6" id="KW-1185">Reference proteome</keyword>
<dbReference type="EMBL" id="BLBS01000139">
    <property type="protein sequence ID" value="GET93966.1"/>
    <property type="molecule type" value="Genomic_DNA"/>
</dbReference>
<protein>
    <submittedName>
        <fullName evidence="2">ATG8/AUT7/APG8/PAZ2, putative</fullName>
    </submittedName>
</protein>
<reference evidence="2 6" key="1">
    <citation type="submission" date="2019-11" db="EMBL/GenBank/DDBJ databases">
        <title>Leishmania tarentolae CDS.</title>
        <authorList>
            <person name="Goto Y."/>
            <person name="Yamagishi J."/>
        </authorList>
    </citation>
    <scope>NUCLEOTIDE SEQUENCE [LARGE SCALE GENOMIC DNA]</scope>
    <source>
        <strain evidence="2 6">Parrot Tar II</strain>
    </source>
</reference>
<name>A0A640KFW4_LEITA</name>
<dbReference type="EMBL" id="BLBS01000139">
    <property type="protein sequence ID" value="GET93965.1"/>
    <property type="molecule type" value="Genomic_DNA"/>
</dbReference>
<evidence type="ECO:0000313" key="6">
    <source>
        <dbReference type="Proteomes" id="UP000419144"/>
    </source>
</evidence>
<dbReference type="Proteomes" id="UP000419144">
    <property type="component" value="Unassembled WGS sequence"/>
</dbReference>
<dbReference type="AlphaFoldDB" id="A0A640KFW4"/>
<evidence type="ECO:0000313" key="5">
    <source>
        <dbReference type="EMBL" id="GET93970.1"/>
    </source>
</evidence>
<evidence type="ECO:0000313" key="1">
    <source>
        <dbReference type="EMBL" id="GET87972.1"/>
    </source>
</evidence>
<gene>
    <name evidence="1" type="ORF">LtaPh_1907961</name>
    <name evidence="2" type="ORF">LtaPh_1908081</name>
    <name evidence="3" type="ORF">LtaPh_9914901</name>
    <name evidence="4" type="ORF">LtaPh_9915001</name>
    <name evidence="5" type="ORF">LtaPh_9915401</name>
</gene>
<dbReference type="EMBL" id="BLBS01000024">
    <property type="protein sequence ID" value="GET87972.1"/>
    <property type="molecule type" value="Genomic_DNA"/>
</dbReference>
<dbReference type="VEuPathDB" id="TriTrypDB:LtaPh_9914901"/>
<comment type="caution">
    <text evidence="2">The sequence shown here is derived from an EMBL/GenBank/DDBJ whole genome shotgun (WGS) entry which is preliminary data.</text>
</comment>
<accession>A0A640KFW4</accession>